<dbReference type="InterPro" id="IPR027417">
    <property type="entry name" value="P-loop_NTPase"/>
</dbReference>
<name>A0A942U9W4_9BACI</name>
<evidence type="ECO:0000256" key="11">
    <source>
        <dbReference type="HAMAP-Rule" id="MF_00109"/>
    </source>
</evidence>
<feature type="binding site" evidence="11">
    <location>
        <position position="24"/>
    </location>
    <ligand>
        <name>substrate</name>
    </ligand>
</feature>
<evidence type="ECO:0000256" key="2">
    <source>
        <dbReference type="ARBA" id="ARBA00006997"/>
    </source>
</evidence>
<comment type="subcellular location">
    <subcellularLocation>
        <location evidence="11">Cytoplasm</location>
    </subcellularLocation>
</comment>
<organism evidence="12 13">
    <name type="scientific">Neobacillus rhizophilus</name>
    <dbReference type="NCBI Taxonomy" id="2833579"/>
    <lineage>
        <taxon>Bacteria</taxon>
        <taxon>Bacillati</taxon>
        <taxon>Bacillota</taxon>
        <taxon>Bacilli</taxon>
        <taxon>Bacillales</taxon>
        <taxon>Bacillaceae</taxon>
        <taxon>Neobacillus</taxon>
    </lineage>
</organism>
<keyword evidence="4 11" id="KW-0028">Amino-acid biosynthesis</keyword>
<evidence type="ECO:0000313" key="13">
    <source>
        <dbReference type="Proteomes" id="UP000679749"/>
    </source>
</evidence>
<dbReference type="GO" id="GO:0009073">
    <property type="term" value="P:aromatic amino acid family biosynthetic process"/>
    <property type="evidence" value="ECO:0007669"/>
    <property type="project" value="UniProtKB-KW"/>
</dbReference>
<dbReference type="GO" id="GO:0005524">
    <property type="term" value="F:ATP binding"/>
    <property type="evidence" value="ECO:0007669"/>
    <property type="project" value="UniProtKB-UniRule"/>
</dbReference>
<dbReference type="GO" id="GO:0000287">
    <property type="term" value="F:magnesium ion binding"/>
    <property type="evidence" value="ECO:0007669"/>
    <property type="project" value="UniProtKB-UniRule"/>
</dbReference>
<dbReference type="GO" id="GO:0009423">
    <property type="term" value="P:chorismate biosynthetic process"/>
    <property type="evidence" value="ECO:0007669"/>
    <property type="project" value="UniProtKB-UniRule"/>
</dbReference>
<evidence type="ECO:0000256" key="3">
    <source>
        <dbReference type="ARBA" id="ARBA00012154"/>
    </source>
</evidence>
<comment type="caution">
    <text evidence="12">The sequence shown here is derived from an EMBL/GenBank/DDBJ whole genome shotgun (WGS) entry which is preliminary data.</text>
</comment>
<keyword evidence="5 11" id="KW-0808">Transferase</keyword>
<keyword evidence="6 11" id="KW-0547">Nucleotide-binding</keyword>
<evidence type="ECO:0000256" key="10">
    <source>
        <dbReference type="ARBA" id="ARBA00048567"/>
    </source>
</evidence>
<comment type="caution">
    <text evidence="11">Lacks conserved residue(s) required for the propagation of feature annotation.</text>
</comment>
<dbReference type="InterPro" id="IPR023000">
    <property type="entry name" value="Shikimate_kinase_CS"/>
</dbReference>
<dbReference type="InterPro" id="IPR031322">
    <property type="entry name" value="Shikimate/glucono_kinase"/>
</dbReference>
<feature type="binding site" evidence="11">
    <location>
        <begin position="2"/>
        <end position="7"/>
    </location>
    <ligand>
        <name>ATP</name>
        <dbReference type="ChEBI" id="CHEBI:30616"/>
    </ligand>
</feature>
<feature type="binding site" evidence="11">
    <location>
        <position position="6"/>
    </location>
    <ligand>
        <name>Mg(2+)</name>
        <dbReference type="ChEBI" id="CHEBI:18420"/>
    </ligand>
</feature>
<dbReference type="SUPFAM" id="SSF52540">
    <property type="entry name" value="P-loop containing nucleoside triphosphate hydrolases"/>
    <property type="match status" value="1"/>
</dbReference>
<keyword evidence="8 11" id="KW-0067">ATP-binding</keyword>
<dbReference type="AlphaFoldDB" id="A0A942U9W4"/>
<dbReference type="PANTHER" id="PTHR21087:SF16">
    <property type="entry name" value="SHIKIMATE KINASE 1, CHLOROPLASTIC"/>
    <property type="match status" value="1"/>
</dbReference>
<evidence type="ECO:0000256" key="1">
    <source>
        <dbReference type="ARBA" id="ARBA00004842"/>
    </source>
</evidence>
<dbReference type="PROSITE" id="PS01128">
    <property type="entry name" value="SHIKIMATE_KINASE"/>
    <property type="match status" value="1"/>
</dbReference>
<dbReference type="EC" id="2.7.1.71" evidence="3 11"/>
<dbReference type="CDD" id="cd00464">
    <property type="entry name" value="SK"/>
    <property type="match status" value="1"/>
</dbReference>
<dbReference type="Pfam" id="PF01202">
    <property type="entry name" value="SKI"/>
    <property type="match status" value="1"/>
</dbReference>
<comment type="subunit">
    <text evidence="11">Monomer.</text>
</comment>
<dbReference type="InterPro" id="IPR000623">
    <property type="entry name" value="Shikimate_kinase/TSH1"/>
</dbReference>
<comment type="pathway">
    <text evidence="1 11">Metabolic intermediate biosynthesis; chorismate biosynthesis; chorismate from D-erythrose 4-phosphate and phosphoenolpyruvate: step 5/7.</text>
</comment>
<accession>A0A942U9W4</accession>
<gene>
    <name evidence="11" type="primary">aroK</name>
    <name evidence="12" type="ORF">KHA99_13705</name>
</gene>
<keyword evidence="7 11" id="KW-0418">Kinase</keyword>
<dbReference type="Proteomes" id="UP000679749">
    <property type="component" value="Unassembled WGS sequence"/>
</dbReference>
<dbReference type="GO" id="GO:0005829">
    <property type="term" value="C:cytosol"/>
    <property type="evidence" value="ECO:0007669"/>
    <property type="project" value="TreeGrafter"/>
</dbReference>
<dbReference type="Gene3D" id="3.40.50.300">
    <property type="entry name" value="P-loop containing nucleotide triphosphate hydrolases"/>
    <property type="match status" value="1"/>
</dbReference>
<keyword evidence="9 11" id="KW-0057">Aromatic amino acid biosynthesis</keyword>
<feature type="binding site" evidence="11">
    <location>
        <position position="109"/>
    </location>
    <ligand>
        <name>ATP</name>
        <dbReference type="ChEBI" id="CHEBI:30616"/>
    </ligand>
</feature>
<reference evidence="12" key="1">
    <citation type="submission" date="2021-05" db="EMBL/GenBank/DDBJ databases">
        <title>Novel Bacillus species.</title>
        <authorList>
            <person name="Liu G."/>
        </authorList>
    </citation>
    <scope>NUCLEOTIDE SEQUENCE</scope>
    <source>
        <strain evidence="12">FJAT-49825</strain>
    </source>
</reference>
<evidence type="ECO:0000256" key="8">
    <source>
        <dbReference type="ARBA" id="ARBA00022840"/>
    </source>
</evidence>
<sequence>MGAGKTTVGKLLAEKLHRQFIDTDELIEEEFKMPPSQIFKVYGEKVFREKEKSLITSLNEEKNLVLSLGGGAFLQEEIRAVCLSKATVILLDISFDCWKERLDLIIDSRPVLHGKTIEEMEQLYNNRREIYSNHHIKISTDYKIPEQIADEILEKVQFNEENN</sequence>
<feature type="binding site" evidence="11">
    <location>
        <position position="70"/>
    </location>
    <ligand>
        <name>substrate</name>
    </ligand>
</feature>
<feature type="binding site" evidence="11">
    <location>
        <position position="127"/>
    </location>
    <ligand>
        <name>substrate</name>
    </ligand>
</feature>
<evidence type="ECO:0000313" key="12">
    <source>
        <dbReference type="EMBL" id="MBS4213504.1"/>
    </source>
</evidence>
<evidence type="ECO:0000256" key="6">
    <source>
        <dbReference type="ARBA" id="ARBA00022741"/>
    </source>
</evidence>
<dbReference type="HAMAP" id="MF_00109">
    <property type="entry name" value="Shikimate_kinase"/>
    <property type="match status" value="1"/>
</dbReference>
<keyword evidence="11" id="KW-0963">Cytoplasm</keyword>
<dbReference type="GO" id="GO:0008652">
    <property type="term" value="P:amino acid biosynthetic process"/>
    <property type="evidence" value="ECO:0007669"/>
    <property type="project" value="UniProtKB-KW"/>
</dbReference>
<evidence type="ECO:0000256" key="4">
    <source>
        <dbReference type="ARBA" id="ARBA00022605"/>
    </source>
</evidence>
<dbReference type="EMBL" id="JAGYPF010000003">
    <property type="protein sequence ID" value="MBS4213504.1"/>
    <property type="molecule type" value="Genomic_DNA"/>
</dbReference>
<evidence type="ECO:0000256" key="9">
    <source>
        <dbReference type="ARBA" id="ARBA00023141"/>
    </source>
</evidence>
<evidence type="ECO:0000256" key="5">
    <source>
        <dbReference type="ARBA" id="ARBA00022679"/>
    </source>
</evidence>
<proteinExistence type="inferred from homology"/>
<dbReference type="GO" id="GO:0004765">
    <property type="term" value="F:shikimate kinase activity"/>
    <property type="evidence" value="ECO:0007669"/>
    <property type="project" value="UniProtKB-UniRule"/>
</dbReference>
<comment type="cofactor">
    <cofactor evidence="11">
        <name>Mg(2+)</name>
        <dbReference type="ChEBI" id="CHEBI:18420"/>
    </cofactor>
    <text evidence="11">Binds 1 Mg(2+) ion per subunit.</text>
</comment>
<comment type="similarity">
    <text evidence="2 11">Belongs to the shikimate kinase family.</text>
</comment>
<dbReference type="PRINTS" id="PR01100">
    <property type="entry name" value="SHIKIMTKNASE"/>
</dbReference>
<keyword evidence="11" id="KW-0460">Magnesium</keyword>
<dbReference type="PANTHER" id="PTHR21087">
    <property type="entry name" value="SHIKIMATE KINASE"/>
    <property type="match status" value="1"/>
</dbReference>
<keyword evidence="11" id="KW-0479">Metal-binding</keyword>
<comment type="catalytic activity">
    <reaction evidence="10 11">
        <text>shikimate + ATP = 3-phosphoshikimate + ADP + H(+)</text>
        <dbReference type="Rhea" id="RHEA:13121"/>
        <dbReference type="ChEBI" id="CHEBI:15378"/>
        <dbReference type="ChEBI" id="CHEBI:30616"/>
        <dbReference type="ChEBI" id="CHEBI:36208"/>
        <dbReference type="ChEBI" id="CHEBI:145989"/>
        <dbReference type="ChEBI" id="CHEBI:456216"/>
        <dbReference type="EC" id="2.7.1.71"/>
    </reaction>
</comment>
<keyword evidence="13" id="KW-1185">Reference proteome</keyword>
<feature type="binding site" evidence="11">
    <location>
        <position position="48"/>
    </location>
    <ligand>
        <name>substrate</name>
    </ligand>
</feature>
<evidence type="ECO:0000256" key="7">
    <source>
        <dbReference type="ARBA" id="ARBA00022777"/>
    </source>
</evidence>
<comment type="function">
    <text evidence="11">Catalyzes the specific phosphorylation of the 3-hydroxyl group of shikimic acid using ATP as a cosubstrate.</text>
</comment>
<protein>
    <recommendedName>
        <fullName evidence="3 11">Shikimate kinase</fullName>
        <shortName evidence="11">SK</shortName>
        <ecNumber evidence="3 11">2.7.1.71</ecNumber>
    </recommendedName>
</protein>